<keyword evidence="1" id="KW-0472">Membrane</keyword>
<accession>A0ABX2ARX7</accession>
<feature type="transmembrane region" description="Helical" evidence="1">
    <location>
        <begin position="12"/>
        <end position="32"/>
    </location>
</feature>
<name>A0ABX2ARX7_9BACT</name>
<keyword evidence="3" id="KW-1185">Reference proteome</keyword>
<feature type="transmembrane region" description="Helical" evidence="1">
    <location>
        <begin position="44"/>
        <end position="65"/>
    </location>
</feature>
<gene>
    <name evidence="2" type="ORF">HPS55_00835</name>
</gene>
<organism evidence="2 3">
    <name type="scientific">Xylanibacter rodentium</name>
    <dbReference type="NCBI Taxonomy" id="2736289"/>
    <lineage>
        <taxon>Bacteria</taxon>
        <taxon>Pseudomonadati</taxon>
        <taxon>Bacteroidota</taxon>
        <taxon>Bacteroidia</taxon>
        <taxon>Bacteroidales</taxon>
        <taxon>Prevotellaceae</taxon>
        <taxon>Xylanibacter</taxon>
    </lineage>
</organism>
<feature type="transmembrane region" description="Helical" evidence="1">
    <location>
        <begin position="113"/>
        <end position="130"/>
    </location>
</feature>
<comment type="caution">
    <text evidence="2">The sequence shown here is derived from an EMBL/GenBank/DDBJ whole genome shotgun (WGS) entry which is preliminary data.</text>
</comment>
<dbReference type="EMBL" id="JABKKE010000001">
    <property type="protein sequence ID" value="NPE12891.1"/>
    <property type="molecule type" value="Genomic_DNA"/>
</dbReference>
<evidence type="ECO:0000313" key="2">
    <source>
        <dbReference type="EMBL" id="NPE12891.1"/>
    </source>
</evidence>
<evidence type="ECO:0000313" key="3">
    <source>
        <dbReference type="Proteomes" id="UP001193734"/>
    </source>
</evidence>
<feature type="transmembrane region" description="Helical" evidence="1">
    <location>
        <begin position="86"/>
        <end position="107"/>
    </location>
</feature>
<proteinExistence type="predicted"/>
<keyword evidence="1" id="KW-1133">Transmembrane helix</keyword>
<reference evidence="2 3" key="1">
    <citation type="submission" date="2020-05" db="EMBL/GenBank/DDBJ databases">
        <title>Distinct polysaccharide utilization as determinants for interspecies competition between intestinal Prevotella spp.</title>
        <authorList>
            <person name="Galvez E.J.C."/>
            <person name="Iljazovic A."/>
            <person name="Strowig T."/>
        </authorList>
    </citation>
    <scope>NUCLEOTIDE SEQUENCE [LARGE SCALE GENOMIC DNA]</scope>
    <source>
        <strain evidence="2 3">PROD</strain>
    </source>
</reference>
<protein>
    <submittedName>
        <fullName evidence="2">Uncharacterized protein</fullName>
    </submittedName>
</protein>
<dbReference type="Proteomes" id="UP001193734">
    <property type="component" value="Unassembled WGS sequence"/>
</dbReference>
<sequence>MERTVRKLMIAFWGLIGAALVVVAVFEFNVLSTGILSGDNSLEFLSTSLMELLAVVCIPLALKLFRIGRVAAKLSADGGARSLSEWGLLRILLLGGPMFVNTLLYYLFMKATFGYIAIIFLISMLFIYPSRIRCLYETKRHDTE</sequence>
<keyword evidence="1" id="KW-0812">Transmembrane</keyword>
<evidence type="ECO:0000256" key="1">
    <source>
        <dbReference type="SAM" id="Phobius"/>
    </source>
</evidence>